<accession>A0ABR5A7S1</accession>
<dbReference type="PANTHER" id="PTHR43317:SF1">
    <property type="entry name" value="THERMOSPERMINE SYNTHASE ACAULIS5"/>
    <property type="match status" value="1"/>
</dbReference>
<dbReference type="NCBIfam" id="NF037959">
    <property type="entry name" value="MFS_SpdSyn"/>
    <property type="match status" value="1"/>
</dbReference>
<organism evidence="2 3">
    <name type="scientific">Cohnella kolymensis</name>
    <dbReference type="NCBI Taxonomy" id="1590652"/>
    <lineage>
        <taxon>Bacteria</taxon>
        <taxon>Bacillati</taxon>
        <taxon>Bacillota</taxon>
        <taxon>Bacilli</taxon>
        <taxon>Bacillales</taxon>
        <taxon>Paenibacillaceae</taxon>
        <taxon>Cohnella</taxon>
    </lineage>
</organism>
<reference evidence="2 3" key="1">
    <citation type="submission" date="2014-12" db="EMBL/GenBank/DDBJ databases">
        <title>Draft genome sequence of Cohnella kolymensis strain B-2846.</title>
        <authorList>
            <person name="Karlyshev A.V."/>
            <person name="Kudryashova E.B."/>
        </authorList>
    </citation>
    <scope>NUCLEOTIDE SEQUENCE [LARGE SCALE GENOMIC DNA]</scope>
    <source>
        <strain evidence="2 3">VKM B-2846</strain>
    </source>
</reference>
<protein>
    <submittedName>
        <fullName evidence="2">Spermidine synthase</fullName>
    </submittedName>
</protein>
<comment type="caution">
    <text evidence="2">The sequence shown here is derived from an EMBL/GenBank/DDBJ whole genome shotgun (WGS) entry which is preliminary data.</text>
</comment>
<dbReference type="EMBL" id="JXAL01000002">
    <property type="protein sequence ID" value="KIL37106.1"/>
    <property type="molecule type" value="Genomic_DNA"/>
</dbReference>
<dbReference type="SUPFAM" id="SSF53335">
    <property type="entry name" value="S-adenosyl-L-methionine-dependent methyltransferases"/>
    <property type="match status" value="1"/>
</dbReference>
<dbReference type="InterPro" id="IPR029063">
    <property type="entry name" value="SAM-dependent_MTases_sf"/>
</dbReference>
<keyword evidence="1" id="KW-0620">Polyamine biosynthesis</keyword>
<evidence type="ECO:0000313" key="3">
    <source>
        <dbReference type="Proteomes" id="UP000054526"/>
    </source>
</evidence>
<evidence type="ECO:0000256" key="1">
    <source>
        <dbReference type="ARBA" id="ARBA00023115"/>
    </source>
</evidence>
<name>A0ABR5A7S1_9BACL</name>
<sequence length="246" mass="28034">MHILAKELSKFNEIVVFETTELYGKLGKFRCLRFADEAIEGVVDLKNPERVVLEYQKAVFHLMEFNAEYFQNVFIIGHGIGMIAGHYPDKRIKVAEIDAQVLEVSRRFFNYRMDNVVIGDGREILSNEESQAYDFIIMDAFTQKGTPMQFTTLEFFKLTSEKLDSQGLFIMNLMGKAKNDRYTDAIFSTLKEAYRFTRAFFLPGANAADTGNIIIAGSNRTIEFQPNEMGGFIEIDLGQGHLIMDG</sequence>
<dbReference type="Pfam" id="PF01564">
    <property type="entry name" value="Spermine_synth"/>
    <property type="match status" value="1"/>
</dbReference>
<proteinExistence type="predicted"/>
<dbReference type="Gene3D" id="3.40.50.150">
    <property type="entry name" value="Vaccinia Virus protein VP39"/>
    <property type="match status" value="1"/>
</dbReference>
<dbReference type="Proteomes" id="UP000054526">
    <property type="component" value="Unassembled WGS sequence"/>
</dbReference>
<evidence type="ECO:0000313" key="2">
    <source>
        <dbReference type="EMBL" id="KIL37106.1"/>
    </source>
</evidence>
<gene>
    <name evidence="2" type="ORF">SD71_03830</name>
</gene>
<keyword evidence="3" id="KW-1185">Reference proteome</keyword>
<dbReference type="PANTHER" id="PTHR43317">
    <property type="entry name" value="THERMOSPERMINE SYNTHASE ACAULIS5"/>
    <property type="match status" value="1"/>
</dbReference>